<organism evidence="2">
    <name type="scientific">Candidatus Nitricoxidivorans perseverans</name>
    <dbReference type="NCBI Taxonomy" id="2975601"/>
    <lineage>
        <taxon>Bacteria</taxon>
        <taxon>Pseudomonadati</taxon>
        <taxon>Pseudomonadota</taxon>
        <taxon>Betaproteobacteria</taxon>
        <taxon>Nitrosomonadales</taxon>
        <taxon>Sterolibacteriaceae</taxon>
        <taxon>Candidatus Nitricoxidivorans</taxon>
    </lineage>
</organism>
<dbReference type="InterPro" id="IPR036280">
    <property type="entry name" value="Multihaem_cyt_sf"/>
</dbReference>
<proteinExistence type="predicted"/>
<name>A0AA49FMR2_9PROT</name>
<dbReference type="InterPro" id="IPR018588">
    <property type="entry name" value="Dihaem_cytochrome-c"/>
</dbReference>
<feature type="signal peptide" evidence="1">
    <location>
        <begin position="1"/>
        <end position="19"/>
    </location>
</feature>
<protein>
    <submittedName>
        <fullName evidence="2">Diheme cytochrome c</fullName>
    </submittedName>
</protein>
<dbReference type="SUPFAM" id="SSF48695">
    <property type="entry name" value="Multiheme cytochromes"/>
    <property type="match status" value="1"/>
</dbReference>
<dbReference type="KEGG" id="npv:OHM77_05110"/>
<feature type="chain" id="PRO_5041378693" evidence="1">
    <location>
        <begin position="20"/>
        <end position="154"/>
    </location>
</feature>
<dbReference type="EMBL" id="CP107246">
    <property type="protein sequence ID" value="WIM06649.1"/>
    <property type="molecule type" value="Genomic_DNA"/>
</dbReference>
<gene>
    <name evidence="2" type="ORF">OHM77_05110</name>
</gene>
<sequence>MKPLPIAALLAVFAAPALAGDHAYGPFPADYVEECASCHVAYPPQLLTAPGWQRVMAQLDKHYGVDASLDAKRHAAIADFLRRAASRGDKLAPTEMTARMTKTAWFAREHGPTPPAKTSFADCAACHTAADKGDYGERGIRLPTGWRRVKERRD</sequence>
<accession>A0AA49FMR2</accession>
<evidence type="ECO:0000313" key="2">
    <source>
        <dbReference type="EMBL" id="WIM06649.1"/>
    </source>
</evidence>
<dbReference type="AlphaFoldDB" id="A0AA49FMR2"/>
<reference evidence="2" key="1">
    <citation type="journal article" date="2023" name="Nat. Microbiol.">
        <title>Enrichment and characterization of a nitric oxide-reducing microbial community in a continuous bioreactor.</title>
        <authorList>
            <person name="Garrido-Amador P."/>
            <person name="Stortenbeker N."/>
            <person name="Wessels H.J.C.T."/>
            <person name="Speth D.R."/>
            <person name="Garcia-Heredia I."/>
            <person name="Kartal B."/>
        </authorList>
    </citation>
    <scope>NUCLEOTIDE SEQUENCE</scope>
    <source>
        <strain evidence="2">MAG1</strain>
    </source>
</reference>
<evidence type="ECO:0000256" key="1">
    <source>
        <dbReference type="SAM" id="SignalP"/>
    </source>
</evidence>
<keyword evidence="1" id="KW-0732">Signal</keyword>
<dbReference type="Proteomes" id="UP001234916">
    <property type="component" value="Chromosome"/>
</dbReference>
<dbReference type="Pfam" id="PF09626">
    <property type="entry name" value="DHC"/>
    <property type="match status" value="1"/>
</dbReference>